<proteinExistence type="predicted"/>
<reference evidence="1 2" key="1">
    <citation type="submission" date="2017-06" db="EMBL/GenBank/DDBJ databases">
        <title>Genome sequencing of cyanobaciteial culture collection at National Institute for Environmental Studies (NIES).</title>
        <authorList>
            <person name="Hirose Y."/>
            <person name="Shimura Y."/>
            <person name="Fujisawa T."/>
            <person name="Nakamura Y."/>
            <person name="Kawachi M."/>
        </authorList>
    </citation>
    <scope>NUCLEOTIDE SEQUENCE [LARGE SCALE GENOMIC DNA]</scope>
    <source>
        <strain evidence="1 2">NIES-23</strain>
    </source>
</reference>
<gene>
    <name evidence="1" type="ORF">NIES23_42850</name>
</gene>
<organism evidence="1 2">
    <name type="scientific">Trichormus variabilis NIES-23</name>
    <dbReference type="NCBI Taxonomy" id="1973479"/>
    <lineage>
        <taxon>Bacteria</taxon>
        <taxon>Bacillati</taxon>
        <taxon>Cyanobacteriota</taxon>
        <taxon>Cyanophyceae</taxon>
        <taxon>Nostocales</taxon>
        <taxon>Nostocaceae</taxon>
        <taxon>Trichormus</taxon>
    </lineage>
</organism>
<name>A0A1Z4KR88_ANAVA</name>
<evidence type="ECO:0000313" key="2">
    <source>
        <dbReference type="Proteomes" id="UP000217507"/>
    </source>
</evidence>
<dbReference type="NCBIfam" id="TIGR04533">
    <property type="entry name" value="cyanosortB_assc"/>
    <property type="match status" value="1"/>
</dbReference>
<dbReference type="EMBL" id="AP018216">
    <property type="protein sequence ID" value="BAY71467.1"/>
    <property type="molecule type" value="Genomic_DNA"/>
</dbReference>
<evidence type="ECO:0000313" key="1">
    <source>
        <dbReference type="EMBL" id="BAY71467.1"/>
    </source>
</evidence>
<evidence type="ECO:0008006" key="3">
    <source>
        <dbReference type="Google" id="ProtNLM"/>
    </source>
</evidence>
<dbReference type="InterPro" id="IPR030917">
    <property type="entry name" value="Cyanoexo_CrtB_assoc"/>
</dbReference>
<protein>
    <recommendedName>
        <fullName evidence="3">Cyanoexosortase B system-associated protein</fullName>
    </recommendedName>
</protein>
<dbReference type="Proteomes" id="UP000217507">
    <property type="component" value="Chromosome"/>
</dbReference>
<dbReference type="AlphaFoldDB" id="A0A1Z4KR88"/>
<accession>A0A1Z4KR88</accession>
<sequence>MIPLSKFLKQKHLTTLVVLLLFLLLLTVGAVPGYLSGRWQWKQPPSIANLKELREIRNKGLNLPGWQTVNQIEQVIGQHKWSLQIIKQTGSKNQALLLLLPQNGPKNQPEVEWTDVSGWGKIRWGKWDVAQSRSAEFTVTQPANSAENGKIPVEAMFFRASTDQETFAVLQWYALPNGGYSSPFRWFLADQLAQLQKTRAPWVAVSILIPMEPLGQVETTWPLAKSIGETVQSTLMDGPFKN</sequence>